<dbReference type="AlphaFoldDB" id="A0A7X1NVH7"/>
<dbReference type="SUPFAM" id="SSF46689">
    <property type="entry name" value="Homeodomain-like"/>
    <property type="match status" value="1"/>
</dbReference>
<dbReference type="GO" id="GO:0004803">
    <property type="term" value="F:transposase activity"/>
    <property type="evidence" value="ECO:0007669"/>
    <property type="project" value="InterPro"/>
</dbReference>
<accession>A0A7X1NVH7</accession>
<dbReference type="PANTHER" id="PTHR33609:SF1">
    <property type="entry name" value="TRANSPOSASE"/>
    <property type="match status" value="1"/>
</dbReference>
<dbReference type="InterPro" id="IPR009057">
    <property type="entry name" value="Homeodomain-like_sf"/>
</dbReference>
<proteinExistence type="predicted"/>
<feature type="coiled-coil region" evidence="1">
    <location>
        <begin position="53"/>
        <end position="80"/>
    </location>
</feature>
<dbReference type="InterPro" id="IPR002514">
    <property type="entry name" value="Transposase_8"/>
</dbReference>
<name>A0A7X1NVH7_9DEIO</name>
<sequence length="92" mass="10564">MAGSVLGKRYTEQQILDILGQLEARTPISDLTRLHAVAMTTIYRWKAKYGGMTKDETRKFRQLEAENQRLKKLVADLSLDNATLKEVVGRKW</sequence>
<dbReference type="Pfam" id="PF01527">
    <property type="entry name" value="HTH_Tnp_1"/>
    <property type="match status" value="1"/>
</dbReference>
<comment type="caution">
    <text evidence="2">The sequence shown here is derived from an EMBL/GenBank/DDBJ whole genome shotgun (WGS) entry which is preliminary data.</text>
</comment>
<evidence type="ECO:0000256" key="1">
    <source>
        <dbReference type="SAM" id="Coils"/>
    </source>
</evidence>
<dbReference type="GO" id="GO:0003677">
    <property type="term" value="F:DNA binding"/>
    <property type="evidence" value="ECO:0007669"/>
    <property type="project" value="InterPro"/>
</dbReference>
<protein>
    <submittedName>
        <fullName evidence="2">Transposase</fullName>
    </submittedName>
</protein>
<gene>
    <name evidence="2" type="ORF">F8S09_07295</name>
</gene>
<dbReference type="InterPro" id="IPR052546">
    <property type="entry name" value="Transposase_8_domain"/>
</dbReference>
<dbReference type="Proteomes" id="UP000484842">
    <property type="component" value="Unassembled WGS sequence"/>
</dbReference>
<dbReference type="EMBL" id="WBSL01000002">
    <property type="protein sequence ID" value="MPY66500.1"/>
    <property type="molecule type" value="Genomic_DNA"/>
</dbReference>
<evidence type="ECO:0000313" key="3">
    <source>
        <dbReference type="Proteomes" id="UP000484842"/>
    </source>
</evidence>
<dbReference type="GO" id="GO:0006313">
    <property type="term" value="P:DNA transposition"/>
    <property type="evidence" value="ECO:0007669"/>
    <property type="project" value="InterPro"/>
</dbReference>
<evidence type="ECO:0000313" key="2">
    <source>
        <dbReference type="EMBL" id="MPY66500.1"/>
    </source>
</evidence>
<keyword evidence="1" id="KW-0175">Coiled coil</keyword>
<dbReference type="PANTHER" id="PTHR33609">
    <property type="entry name" value="LOW CALCIUM RESPONSE LOCUS PROTEIN S"/>
    <property type="match status" value="1"/>
</dbReference>
<keyword evidence="3" id="KW-1185">Reference proteome</keyword>
<reference evidence="2 3" key="1">
    <citation type="submission" date="2019-10" db="EMBL/GenBank/DDBJ databases">
        <title>Deinococcus sp. isolated from soil.</title>
        <authorList>
            <person name="Li Y."/>
            <person name="Wang J."/>
        </authorList>
    </citation>
    <scope>NUCLEOTIDE SEQUENCE [LARGE SCALE GENOMIC DNA]</scope>
    <source>
        <strain evidence="2 3">SDU3-2</strain>
    </source>
</reference>
<organism evidence="2 3">
    <name type="scientific">Deinococcus terrestris</name>
    <dbReference type="NCBI Taxonomy" id="2651870"/>
    <lineage>
        <taxon>Bacteria</taxon>
        <taxon>Thermotogati</taxon>
        <taxon>Deinococcota</taxon>
        <taxon>Deinococci</taxon>
        <taxon>Deinococcales</taxon>
        <taxon>Deinococcaceae</taxon>
        <taxon>Deinococcus</taxon>
    </lineage>
</organism>